<organism evidence="18 19">
    <name type="scientific">Variovorax beijingensis</name>
    <dbReference type="NCBI Taxonomy" id="2496117"/>
    <lineage>
        <taxon>Bacteria</taxon>
        <taxon>Pseudomonadati</taxon>
        <taxon>Pseudomonadota</taxon>
        <taxon>Betaproteobacteria</taxon>
        <taxon>Burkholderiales</taxon>
        <taxon>Comamonadaceae</taxon>
        <taxon>Variovorax</taxon>
    </lineage>
</organism>
<dbReference type="HAMAP" id="MF_00210">
    <property type="entry name" value="EPSP_synth"/>
    <property type="match status" value="1"/>
</dbReference>
<feature type="binding site" evidence="13">
    <location>
        <position position="176"/>
    </location>
    <ligand>
        <name>3-phosphoshikimate</name>
        <dbReference type="ChEBI" id="CHEBI:145989"/>
    </ligand>
</feature>
<comment type="caution">
    <text evidence="18">The sequence shown here is derived from an EMBL/GenBank/DDBJ whole genome shotgun (WGS) entry which is preliminary data.</text>
</comment>
<evidence type="ECO:0000313" key="19">
    <source>
        <dbReference type="Proteomes" id="UP000319722"/>
    </source>
</evidence>
<evidence type="ECO:0000256" key="13">
    <source>
        <dbReference type="HAMAP-Rule" id="MF_00210"/>
    </source>
</evidence>
<feature type="binding site" evidence="13">
    <location>
        <position position="178"/>
    </location>
    <ligand>
        <name>3-phosphoshikimate</name>
        <dbReference type="ChEBI" id="CHEBI:145989"/>
    </ligand>
</feature>
<evidence type="ECO:0000256" key="9">
    <source>
        <dbReference type="ARBA" id="ARBA00023141"/>
    </source>
</evidence>
<dbReference type="PROSITE" id="PS00104">
    <property type="entry name" value="EPSP_SYNTHASE_1"/>
    <property type="match status" value="1"/>
</dbReference>
<evidence type="ECO:0000256" key="4">
    <source>
        <dbReference type="ARBA" id="ARBA00022605"/>
    </source>
</evidence>
<evidence type="ECO:0000259" key="16">
    <source>
        <dbReference type="Pfam" id="PF00275"/>
    </source>
</evidence>
<dbReference type="GO" id="GO:0006220">
    <property type="term" value="P:pyrimidine nucleotide metabolic process"/>
    <property type="evidence" value="ECO:0007669"/>
    <property type="project" value="UniProtKB-UniRule"/>
</dbReference>
<feature type="domain" description="Cytidylate kinase" evidence="17">
    <location>
        <begin position="451"/>
        <end position="660"/>
    </location>
</feature>
<feature type="domain" description="Enolpyruvate transferase" evidence="16">
    <location>
        <begin position="16"/>
        <end position="439"/>
    </location>
</feature>
<evidence type="ECO:0000256" key="7">
    <source>
        <dbReference type="ARBA" id="ARBA00022777"/>
    </source>
</evidence>
<dbReference type="InterPro" id="IPR011994">
    <property type="entry name" value="Cytidylate_kinase_dom"/>
</dbReference>
<dbReference type="GO" id="GO:0003866">
    <property type="term" value="F:3-phosphoshikimate 1-carboxyvinyltransferase activity"/>
    <property type="evidence" value="ECO:0007669"/>
    <property type="project" value="UniProtKB-UniRule"/>
</dbReference>
<dbReference type="SUPFAM" id="SSF52540">
    <property type="entry name" value="P-loop containing nucleoside triphosphate hydrolases"/>
    <property type="match status" value="1"/>
</dbReference>
<feature type="binding site" evidence="13">
    <location>
        <position position="355"/>
    </location>
    <ligand>
        <name>3-phosphoshikimate</name>
        <dbReference type="ChEBI" id="CHEBI:145989"/>
    </ligand>
</feature>
<dbReference type="GO" id="GO:0005524">
    <property type="term" value="F:ATP binding"/>
    <property type="evidence" value="ECO:0007669"/>
    <property type="project" value="UniProtKB-UniRule"/>
</dbReference>
<dbReference type="Proteomes" id="UP000319722">
    <property type="component" value="Unassembled WGS sequence"/>
</dbReference>
<protein>
    <recommendedName>
        <fullName evidence="13 14">Multifunctional fusion protein</fullName>
    </recommendedName>
    <domain>
        <recommendedName>
            <fullName evidence="13">3-phosphoshikimate 1-carboxyvinyltransferase</fullName>
            <ecNumber evidence="13">2.5.1.19</ecNumber>
        </recommendedName>
        <alternativeName>
            <fullName evidence="13">5-enolpyruvylshikimate-3-phosphate synthase</fullName>
            <shortName evidence="13">EPSP synthase</shortName>
            <shortName evidence="13">EPSPS</shortName>
        </alternativeName>
    </domain>
    <domain>
        <recommendedName>
            <fullName evidence="14">Cytidylate kinase</fullName>
            <shortName evidence="14">CK</shortName>
            <ecNumber evidence="14">2.7.4.25</ecNumber>
        </recommendedName>
        <alternativeName>
            <fullName evidence="14">Cytidine monophosphate kinase</fullName>
            <shortName evidence="14">CMP kinase</shortName>
        </alternativeName>
    </domain>
</protein>
<sequence>MFSTAFLDIPALAGASGTVRLPGSKSISNRVLLLAALASGTTTVHDLLDSDDTRVMLDALRALGCGIDVAGSTLRITGIGGQLKSGGPLLPLFLGNAGTAMRPLTAALSLLGGDFELSGVPRMHERPIGDLVDALTQLGCRIDYLGNPGYPPLRIRPVDHGALVLDAPIRVRGDVSSQFLTALLLALPLAARKDIVIEVVGELISKPYIEITLNLLARFGIAVQREGWERFTIPAGSRYGSPGDIHVEADASSASYFIALGAIATGASGQDSIRIEGVGADSIQGDIRFIEAARQMGAQVDSGPNWLDVRRGAWPLKAIDLDANHIPDAAMTLAVMALYADGPSSLRNIASWRVKETDRIDAMANELRKLGATVESGPDFIRVHPLERSGWQAASIRTYDDHRVAMCFSLAAFNPAGLPVRILEPHCVAKTFPDYFETLFSVAEAPEVPVICIDGPTASGKGTLAAEVARLLGYHYLDSGSLYRVTGLAMRRAGLGAEPQHEAQIAALAAALPLHFTEGKVLLAGEDVSDEIRTEAAGMDASLVSTLPAVREALLALQQRFRQLPGLVADGRDMGTVIFPDAALKVFLTASAAQRAERRHKQLISKGISTTLDSLRSDLEARDTRDSSRSVAPLKPAQDARHLDNSQLSIEQSIDQVLNWWQEKQPFKPA</sequence>
<dbReference type="RefSeq" id="WP_145741795.1">
    <property type="nucleotide sequence ID" value="NZ_VIVL01000002.1"/>
</dbReference>
<dbReference type="PROSITE" id="PS00885">
    <property type="entry name" value="EPSP_SYNTHASE_2"/>
    <property type="match status" value="1"/>
</dbReference>
<evidence type="ECO:0000256" key="2">
    <source>
        <dbReference type="ARBA" id="ARBA00009427"/>
    </source>
</evidence>
<dbReference type="AlphaFoldDB" id="A0A561CD46"/>
<feature type="binding site" evidence="13">
    <location>
        <position position="26"/>
    </location>
    <ligand>
        <name>3-phosphoshikimate</name>
        <dbReference type="ChEBI" id="CHEBI:145989"/>
    </ligand>
</feature>
<dbReference type="HAMAP" id="MF_00238">
    <property type="entry name" value="Cytidyl_kinase_type1"/>
    <property type="match status" value="1"/>
</dbReference>
<keyword evidence="6 14" id="KW-0547">Nucleotide-binding</keyword>
<comment type="pathway">
    <text evidence="1 13">Metabolic intermediate biosynthesis; chorismate biosynthesis; chorismate from D-erythrose 4-phosphate and phosphoenolpyruvate: step 6/7.</text>
</comment>
<feature type="compositionally biased region" description="Basic and acidic residues" evidence="15">
    <location>
        <begin position="619"/>
        <end position="628"/>
    </location>
</feature>
<dbReference type="GO" id="GO:0009423">
    <property type="term" value="P:chorismate biosynthetic process"/>
    <property type="evidence" value="ECO:0007669"/>
    <property type="project" value="UniProtKB-UniRule"/>
</dbReference>
<reference evidence="18 19" key="1">
    <citation type="submission" date="2019-06" db="EMBL/GenBank/DDBJ databases">
        <title>Sorghum-associated microbial communities from plants grown in Nebraska, USA.</title>
        <authorList>
            <person name="Schachtman D."/>
        </authorList>
    </citation>
    <scope>NUCLEOTIDE SEQUENCE [LARGE SCALE GENOMIC DNA]</scope>
    <source>
        <strain evidence="18 19">T529</strain>
    </source>
</reference>
<dbReference type="OrthoDB" id="9809920at2"/>
<comment type="caution">
    <text evidence="13">Lacks conserved residue(s) required for the propagation of feature annotation.</text>
</comment>
<dbReference type="InterPro" id="IPR027417">
    <property type="entry name" value="P-loop_NTPase"/>
</dbReference>
<evidence type="ECO:0000256" key="11">
    <source>
        <dbReference type="ARBA" id="ARBA00047615"/>
    </source>
</evidence>
<comment type="function">
    <text evidence="13">Catalyzes the transfer of the enolpyruvyl moiety of phosphoenolpyruvate (PEP) to the 5-hydroxyl of shikimate-3-phosphate (S3P) to produce enolpyruvyl shikimate-3-phosphate and inorganic phosphate.</text>
</comment>
<dbReference type="InterPro" id="IPR013792">
    <property type="entry name" value="RNA3'P_cycl/enolpyr_Trfase_a/b"/>
</dbReference>
<dbReference type="CDD" id="cd02020">
    <property type="entry name" value="CMPK"/>
    <property type="match status" value="1"/>
</dbReference>
<name>A0A561CD46_9BURK</name>
<dbReference type="InterPro" id="IPR036968">
    <property type="entry name" value="Enolpyruvate_Tfrase_sf"/>
</dbReference>
<evidence type="ECO:0000256" key="10">
    <source>
        <dbReference type="ARBA" id="ARBA00044633"/>
    </source>
</evidence>
<feature type="binding site" evidence="13">
    <location>
        <position position="328"/>
    </location>
    <ligand>
        <name>3-phosphoshikimate</name>
        <dbReference type="ChEBI" id="CHEBI:145989"/>
    </ligand>
</feature>
<dbReference type="GO" id="GO:0008652">
    <property type="term" value="P:amino acid biosynthetic process"/>
    <property type="evidence" value="ECO:0007669"/>
    <property type="project" value="UniProtKB-KW"/>
</dbReference>
<dbReference type="InterPro" id="IPR023193">
    <property type="entry name" value="EPSP_synthase_CS"/>
</dbReference>
<dbReference type="NCBIfam" id="TIGR01356">
    <property type="entry name" value="aroA"/>
    <property type="match status" value="1"/>
</dbReference>
<evidence type="ECO:0000256" key="5">
    <source>
        <dbReference type="ARBA" id="ARBA00022679"/>
    </source>
</evidence>
<dbReference type="InterPro" id="IPR006264">
    <property type="entry name" value="EPSP_synthase"/>
</dbReference>
<evidence type="ECO:0000256" key="14">
    <source>
        <dbReference type="HAMAP-Rule" id="MF_00238"/>
    </source>
</evidence>
<dbReference type="PANTHER" id="PTHR21090">
    <property type="entry name" value="AROM/DEHYDROQUINATE SYNTHASE"/>
    <property type="match status" value="1"/>
</dbReference>
<comment type="subcellular location">
    <subcellularLocation>
        <location evidence="13">Cytoplasm</location>
    </subcellularLocation>
</comment>
<feature type="binding site" evidence="13">
    <location>
        <position position="25"/>
    </location>
    <ligand>
        <name>phosphoenolpyruvate</name>
        <dbReference type="ChEBI" id="CHEBI:58702"/>
    </ligand>
</feature>
<dbReference type="UniPathway" id="UPA00053">
    <property type="reaction ID" value="UER00089"/>
</dbReference>
<evidence type="ECO:0000256" key="12">
    <source>
        <dbReference type="ARBA" id="ARBA00048478"/>
    </source>
</evidence>
<proteinExistence type="inferred from homology"/>
<keyword evidence="13" id="KW-0963">Cytoplasm</keyword>
<comment type="catalytic activity">
    <reaction evidence="12 14">
        <text>CMP + ATP = CDP + ADP</text>
        <dbReference type="Rhea" id="RHEA:11600"/>
        <dbReference type="ChEBI" id="CHEBI:30616"/>
        <dbReference type="ChEBI" id="CHEBI:58069"/>
        <dbReference type="ChEBI" id="CHEBI:60377"/>
        <dbReference type="ChEBI" id="CHEBI:456216"/>
        <dbReference type="EC" id="2.7.4.25"/>
    </reaction>
</comment>
<feature type="binding site" evidence="13">
    <location>
        <position position="359"/>
    </location>
    <ligand>
        <name>phosphoenolpyruvate</name>
        <dbReference type="ChEBI" id="CHEBI:58702"/>
    </ligand>
</feature>
<dbReference type="GO" id="GO:0009073">
    <property type="term" value="P:aromatic amino acid family biosynthetic process"/>
    <property type="evidence" value="ECO:0007669"/>
    <property type="project" value="UniProtKB-KW"/>
</dbReference>
<comment type="subunit">
    <text evidence="13">Monomer.</text>
</comment>
<feature type="binding site" evidence="13">
    <location>
        <position position="25"/>
    </location>
    <ligand>
        <name>3-phosphoshikimate</name>
        <dbReference type="ChEBI" id="CHEBI:145989"/>
    </ligand>
</feature>
<evidence type="ECO:0000256" key="15">
    <source>
        <dbReference type="SAM" id="MobiDB-lite"/>
    </source>
</evidence>
<dbReference type="CDD" id="cd01556">
    <property type="entry name" value="EPSP_synthase"/>
    <property type="match status" value="1"/>
</dbReference>
<accession>A0A561CD46</accession>
<comment type="similarity">
    <text evidence="2 14">Belongs to the cytidylate kinase family. Type 1 subfamily.</text>
</comment>
<dbReference type="Pfam" id="PF02224">
    <property type="entry name" value="Cytidylate_kin"/>
    <property type="match status" value="1"/>
</dbReference>
<dbReference type="Gene3D" id="3.40.50.300">
    <property type="entry name" value="P-loop containing nucleotide triphosphate hydrolases"/>
    <property type="match status" value="1"/>
</dbReference>
<dbReference type="Gene3D" id="3.65.10.10">
    <property type="entry name" value="Enolpyruvate transferase domain"/>
    <property type="match status" value="2"/>
</dbReference>
<dbReference type="EC" id="2.5.1.19" evidence="13"/>
<feature type="binding site" evidence="13">
    <location>
        <position position="30"/>
    </location>
    <ligand>
        <name>3-phosphoshikimate</name>
        <dbReference type="ChEBI" id="CHEBI:145989"/>
    </ligand>
</feature>
<keyword evidence="9 13" id="KW-0057">Aromatic amino acid biosynthesis</keyword>
<gene>
    <name evidence="13" type="primary">aroA</name>
    <name evidence="14" type="synonym">cmk</name>
    <name evidence="18" type="ORF">FB547_102760</name>
</gene>
<dbReference type="PANTHER" id="PTHR21090:SF5">
    <property type="entry name" value="PENTAFUNCTIONAL AROM POLYPEPTIDE"/>
    <property type="match status" value="1"/>
</dbReference>
<feature type="binding site" evidence="14">
    <location>
        <begin position="455"/>
        <end position="463"/>
    </location>
    <ligand>
        <name>ATP</name>
        <dbReference type="ChEBI" id="CHEBI:30616"/>
    </ligand>
</feature>
<evidence type="ECO:0000259" key="17">
    <source>
        <dbReference type="Pfam" id="PF02224"/>
    </source>
</evidence>
<dbReference type="InterPro" id="IPR003136">
    <property type="entry name" value="Cytidylate_kin"/>
</dbReference>
<dbReference type="NCBIfam" id="TIGR00017">
    <property type="entry name" value="cmk"/>
    <property type="match status" value="1"/>
</dbReference>
<dbReference type="GO" id="GO:0036430">
    <property type="term" value="F:CMP kinase activity"/>
    <property type="evidence" value="ECO:0007669"/>
    <property type="project" value="RHEA"/>
</dbReference>
<feature type="active site" description="Proton acceptor" evidence="13">
    <location>
        <position position="328"/>
    </location>
</feature>
<feature type="binding site" evidence="13">
    <location>
        <position position="403"/>
    </location>
    <ligand>
        <name>phosphoenolpyruvate</name>
        <dbReference type="ChEBI" id="CHEBI:58702"/>
    </ligand>
</feature>
<dbReference type="InterPro" id="IPR001986">
    <property type="entry name" value="Enolpyruvate_Tfrase_dom"/>
</dbReference>
<evidence type="ECO:0000256" key="6">
    <source>
        <dbReference type="ARBA" id="ARBA00022741"/>
    </source>
</evidence>
<evidence type="ECO:0000256" key="1">
    <source>
        <dbReference type="ARBA" id="ARBA00004811"/>
    </source>
</evidence>
<dbReference type="EMBL" id="VIVL01000002">
    <property type="protein sequence ID" value="TWD89054.1"/>
    <property type="molecule type" value="Genomic_DNA"/>
</dbReference>
<dbReference type="GO" id="GO:0036431">
    <property type="term" value="F:dCMP kinase activity"/>
    <property type="evidence" value="ECO:0007669"/>
    <property type="project" value="InterPro"/>
</dbReference>
<dbReference type="SUPFAM" id="SSF55205">
    <property type="entry name" value="EPT/RTPC-like"/>
    <property type="match status" value="1"/>
</dbReference>
<keyword evidence="5 13" id="KW-0808">Transferase</keyword>
<evidence type="ECO:0000256" key="8">
    <source>
        <dbReference type="ARBA" id="ARBA00022840"/>
    </source>
</evidence>
<feature type="binding site" evidence="13">
    <location>
        <position position="178"/>
    </location>
    <ligand>
        <name>phosphoenolpyruvate</name>
        <dbReference type="ChEBI" id="CHEBI:58702"/>
    </ligand>
</feature>
<feature type="binding site" evidence="13">
    <location>
        <position position="98"/>
    </location>
    <ligand>
        <name>phosphoenolpyruvate</name>
        <dbReference type="ChEBI" id="CHEBI:58702"/>
    </ligand>
</feature>
<keyword evidence="7 14" id="KW-0418">Kinase</keyword>
<comment type="similarity">
    <text evidence="3 13">Belongs to the EPSP synthase family.</text>
</comment>
<evidence type="ECO:0000313" key="18">
    <source>
        <dbReference type="EMBL" id="TWD89054.1"/>
    </source>
</evidence>
<dbReference type="GO" id="GO:0005737">
    <property type="term" value="C:cytoplasm"/>
    <property type="evidence" value="ECO:0007669"/>
    <property type="project" value="UniProtKB-SubCell"/>
</dbReference>
<keyword evidence="8 14" id="KW-0067">ATP-binding</keyword>
<feature type="binding site" evidence="13">
    <location>
        <position position="126"/>
    </location>
    <ligand>
        <name>phosphoenolpyruvate</name>
        <dbReference type="ChEBI" id="CHEBI:58702"/>
    </ligand>
</feature>
<comment type="catalytic activity">
    <reaction evidence="10">
        <text>3-phosphoshikimate + phosphoenolpyruvate = 5-O-(1-carboxyvinyl)-3-phosphoshikimate + phosphate</text>
        <dbReference type="Rhea" id="RHEA:21256"/>
        <dbReference type="ChEBI" id="CHEBI:43474"/>
        <dbReference type="ChEBI" id="CHEBI:57701"/>
        <dbReference type="ChEBI" id="CHEBI:58702"/>
        <dbReference type="ChEBI" id="CHEBI:145989"/>
        <dbReference type="EC" id="2.5.1.19"/>
    </reaction>
    <physiologicalReaction direction="left-to-right" evidence="10">
        <dbReference type="Rhea" id="RHEA:21257"/>
    </physiologicalReaction>
</comment>
<feature type="region of interest" description="Disordered" evidence="15">
    <location>
        <begin position="619"/>
        <end position="645"/>
    </location>
</feature>
<dbReference type="Pfam" id="PF00275">
    <property type="entry name" value="EPSP_synthase"/>
    <property type="match status" value="1"/>
</dbReference>
<comment type="catalytic activity">
    <reaction evidence="11 14">
        <text>dCMP + ATP = dCDP + ADP</text>
        <dbReference type="Rhea" id="RHEA:25094"/>
        <dbReference type="ChEBI" id="CHEBI:30616"/>
        <dbReference type="ChEBI" id="CHEBI:57566"/>
        <dbReference type="ChEBI" id="CHEBI:58593"/>
        <dbReference type="ChEBI" id="CHEBI:456216"/>
        <dbReference type="EC" id="2.7.4.25"/>
    </reaction>
</comment>
<feature type="binding site" evidence="13">
    <location>
        <position position="177"/>
    </location>
    <ligand>
        <name>3-phosphoshikimate</name>
        <dbReference type="ChEBI" id="CHEBI:145989"/>
    </ligand>
</feature>
<feature type="binding site" evidence="13">
    <location>
        <position position="205"/>
    </location>
    <ligand>
        <name>3-phosphoshikimate</name>
        <dbReference type="ChEBI" id="CHEBI:145989"/>
    </ligand>
</feature>
<keyword evidence="4 13" id="KW-0028">Amino-acid biosynthesis</keyword>
<dbReference type="NCBIfam" id="NF008816">
    <property type="entry name" value="PRK11860.1"/>
    <property type="match status" value="1"/>
</dbReference>
<feature type="binding site" evidence="13">
    <location>
        <position position="430"/>
    </location>
    <ligand>
        <name>phosphoenolpyruvate</name>
        <dbReference type="ChEBI" id="CHEBI:58702"/>
    </ligand>
</feature>
<evidence type="ECO:0000256" key="3">
    <source>
        <dbReference type="ARBA" id="ARBA00009948"/>
    </source>
</evidence>
<dbReference type="EC" id="2.7.4.25" evidence="14"/>